<proteinExistence type="predicted"/>
<gene>
    <name evidence="1" type="ORF">POCULU_LOCUS10536</name>
</gene>
<organism evidence="1 2">
    <name type="scientific">Paraglomus occultum</name>
    <dbReference type="NCBI Taxonomy" id="144539"/>
    <lineage>
        <taxon>Eukaryota</taxon>
        <taxon>Fungi</taxon>
        <taxon>Fungi incertae sedis</taxon>
        <taxon>Mucoromycota</taxon>
        <taxon>Glomeromycotina</taxon>
        <taxon>Glomeromycetes</taxon>
        <taxon>Paraglomerales</taxon>
        <taxon>Paraglomeraceae</taxon>
        <taxon>Paraglomus</taxon>
    </lineage>
</organism>
<sequence length="57" mass="6916">ANIETHEDNITRIKRELRQGRIIVENVEKISRQCEKIATFRFELDEVNKQQYQARQE</sequence>
<dbReference type="Proteomes" id="UP000789572">
    <property type="component" value="Unassembled WGS sequence"/>
</dbReference>
<comment type="caution">
    <text evidence="1">The sequence shown here is derived from an EMBL/GenBank/DDBJ whole genome shotgun (WGS) entry which is preliminary data.</text>
</comment>
<protein>
    <submittedName>
        <fullName evidence="1">3004_t:CDS:1</fullName>
    </submittedName>
</protein>
<accession>A0A9N9E6I8</accession>
<name>A0A9N9E6I8_9GLOM</name>
<feature type="non-terminal residue" evidence="1">
    <location>
        <position position="1"/>
    </location>
</feature>
<evidence type="ECO:0000313" key="1">
    <source>
        <dbReference type="EMBL" id="CAG8662639.1"/>
    </source>
</evidence>
<keyword evidence="2" id="KW-1185">Reference proteome</keyword>
<dbReference type="EMBL" id="CAJVPJ010005580">
    <property type="protein sequence ID" value="CAG8662639.1"/>
    <property type="molecule type" value="Genomic_DNA"/>
</dbReference>
<feature type="non-terminal residue" evidence="1">
    <location>
        <position position="57"/>
    </location>
</feature>
<reference evidence="1" key="1">
    <citation type="submission" date="2021-06" db="EMBL/GenBank/DDBJ databases">
        <authorList>
            <person name="Kallberg Y."/>
            <person name="Tangrot J."/>
            <person name="Rosling A."/>
        </authorList>
    </citation>
    <scope>NUCLEOTIDE SEQUENCE</scope>
    <source>
        <strain evidence="1">IA702</strain>
    </source>
</reference>
<evidence type="ECO:0000313" key="2">
    <source>
        <dbReference type="Proteomes" id="UP000789572"/>
    </source>
</evidence>
<dbReference type="AlphaFoldDB" id="A0A9N9E6I8"/>